<reference evidence="2 3" key="1">
    <citation type="journal article" date="2013" name="Genome Announc.">
        <title>Draft Genome Sequence of Psychrobacter aquaticus Strain CMS 56T, Isolated from a Cyanobacterial Mat Sample Collected from Water Bodies in the McMurdo Dry Valley Region of Antarctica.</title>
        <authorList>
            <person name="Reddy G.S."/>
            <person name="Ara S."/>
            <person name="Singh A."/>
            <person name="Kumar Pinnaka A."/>
            <person name="Shivaji S."/>
        </authorList>
    </citation>
    <scope>NUCLEOTIDE SEQUENCE [LARGE SCALE GENOMIC DNA]</scope>
    <source>
        <strain evidence="2 3">CMS 56</strain>
    </source>
</reference>
<dbReference type="InterPro" id="IPR037401">
    <property type="entry name" value="SnoaL-like"/>
</dbReference>
<dbReference type="OrthoDB" id="117900at2"/>
<dbReference type="Proteomes" id="UP000016761">
    <property type="component" value="Unassembled WGS sequence"/>
</dbReference>
<organism evidence="2 3">
    <name type="scientific">Psychrobacter aquaticus CMS 56</name>
    <dbReference type="NCBI Taxonomy" id="1354303"/>
    <lineage>
        <taxon>Bacteria</taxon>
        <taxon>Pseudomonadati</taxon>
        <taxon>Pseudomonadota</taxon>
        <taxon>Gammaproteobacteria</taxon>
        <taxon>Moraxellales</taxon>
        <taxon>Moraxellaceae</taxon>
        <taxon>Psychrobacter</taxon>
    </lineage>
</organism>
<dbReference type="eggNOG" id="COG3631">
    <property type="taxonomic scope" value="Bacteria"/>
</dbReference>
<dbReference type="CDD" id="cd00531">
    <property type="entry name" value="NTF2_like"/>
    <property type="match status" value="1"/>
</dbReference>
<gene>
    <name evidence="2" type="ORF">M917_1567</name>
</gene>
<proteinExistence type="predicted"/>
<sequence>MKTGHKQNNNLVPAFSTMIAQALGSSLTITTESFAEMFAEDGVMEFPFAPPSIPDVLKGRSAIANHLKWLPELLTIDSFSEPQVYRSEDGKTVILEFDCIGKATATGKPYNQRYVSVITMHNGRIQRYRDYWNPLVALSIMDNDTVTATSDTKRESTHA</sequence>
<dbReference type="Gene3D" id="3.10.450.50">
    <property type="match status" value="1"/>
</dbReference>
<dbReference type="SUPFAM" id="SSF54427">
    <property type="entry name" value="NTF2-like"/>
    <property type="match status" value="1"/>
</dbReference>
<accession>U4T357</accession>
<dbReference type="PATRIC" id="fig|1354303.4.peg.1543"/>
<dbReference type="InterPro" id="IPR032710">
    <property type="entry name" value="NTF2-like_dom_sf"/>
</dbReference>
<dbReference type="Pfam" id="PF12680">
    <property type="entry name" value="SnoaL_2"/>
    <property type="match status" value="1"/>
</dbReference>
<dbReference type="STRING" id="1354303.M917_1567"/>
<name>U4T357_9GAMM</name>
<evidence type="ECO:0000259" key="1">
    <source>
        <dbReference type="Pfam" id="PF12680"/>
    </source>
</evidence>
<comment type="caution">
    <text evidence="2">The sequence shown here is derived from an EMBL/GenBank/DDBJ whole genome shotgun (WGS) entry which is preliminary data.</text>
</comment>
<feature type="domain" description="SnoaL-like" evidence="1">
    <location>
        <begin position="32"/>
        <end position="128"/>
    </location>
</feature>
<evidence type="ECO:0000313" key="2">
    <source>
        <dbReference type="EMBL" id="ERL55557.1"/>
    </source>
</evidence>
<dbReference type="AlphaFoldDB" id="U4T357"/>
<protein>
    <recommendedName>
        <fullName evidence="1">SnoaL-like domain-containing protein</fullName>
    </recommendedName>
</protein>
<keyword evidence="3" id="KW-1185">Reference proteome</keyword>
<dbReference type="RefSeq" id="WP_021814203.1">
    <property type="nucleotide sequence ID" value="NZ_AUSW01000027.1"/>
</dbReference>
<dbReference type="EMBL" id="AUSW01000027">
    <property type="protein sequence ID" value="ERL55557.1"/>
    <property type="molecule type" value="Genomic_DNA"/>
</dbReference>
<evidence type="ECO:0000313" key="3">
    <source>
        <dbReference type="Proteomes" id="UP000016761"/>
    </source>
</evidence>